<feature type="compositionally biased region" description="Polar residues" evidence="1">
    <location>
        <begin position="141"/>
        <end position="175"/>
    </location>
</feature>
<gene>
    <name evidence="3" type="ORF">Micbo1qcDRAFT_161690</name>
</gene>
<evidence type="ECO:0000313" key="3">
    <source>
        <dbReference type="EMBL" id="KXJ91693.1"/>
    </source>
</evidence>
<evidence type="ECO:0000313" key="4">
    <source>
        <dbReference type="Proteomes" id="UP000070501"/>
    </source>
</evidence>
<proteinExistence type="predicted"/>
<dbReference type="EMBL" id="KQ964249">
    <property type="protein sequence ID" value="KXJ91693.1"/>
    <property type="molecule type" value="Genomic_DNA"/>
</dbReference>
<feature type="compositionally biased region" description="Low complexity" evidence="1">
    <location>
        <begin position="33"/>
        <end position="42"/>
    </location>
</feature>
<accession>A0A136J3L4</accession>
<feature type="region of interest" description="Disordered" evidence="1">
    <location>
        <begin position="29"/>
        <end position="189"/>
    </location>
</feature>
<dbReference type="InParanoid" id="A0A136J3L4"/>
<feature type="transmembrane region" description="Helical" evidence="2">
    <location>
        <begin position="6"/>
        <end position="21"/>
    </location>
</feature>
<keyword evidence="2" id="KW-1133">Transmembrane helix</keyword>
<feature type="compositionally biased region" description="Polar residues" evidence="1">
    <location>
        <begin position="48"/>
        <end position="58"/>
    </location>
</feature>
<protein>
    <submittedName>
        <fullName evidence="3">Uncharacterized protein</fullName>
    </submittedName>
</protein>
<organism evidence="3 4">
    <name type="scientific">Microdochium bolleyi</name>
    <dbReference type="NCBI Taxonomy" id="196109"/>
    <lineage>
        <taxon>Eukaryota</taxon>
        <taxon>Fungi</taxon>
        <taxon>Dikarya</taxon>
        <taxon>Ascomycota</taxon>
        <taxon>Pezizomycotina</taxon>
        <taxon>Sordariomycetes</taxon>
        <taxon>Xylariomycetidae</taxon>
        <taxon>Xylariales</taxon>
        <taxon>Microdochiaceae</taxon>
        <taxon>Microdochium</taxon>
    </lineage>
</organism>
<dbReference type="AlphaFoldDB" id="A0A136J3L4"/>
<reference evidence="4" key="1">
    <citation type="submission" date="2016-02" db="EMBL/GenBank/DDBJ databases">
        <title>Draft genome sequence of Microdochium bolleyi, a fungal endophyte of beachgrass.</title>
        <authorList>
            <consortium name="DOE Joint Genome Institute"/>
            <person name="David A.S."/>
            <person name="May G."/>
            <person name="Haridas S."/>
            <person name="Lim J."/>
            <person name="Wang M."/>
            <person name="Labutti K."/>
            <person name="Lipzen A."/>
            <person name="Barry K."/>
            <person name="Grigoriev I.V."/>
        </authorList>
    </citation>
    <scope>NUCLEOTIDE SEQUENCE [LARGE SCALE GENOMIC DNA]</scope>
    <source>
        <strain evidence="4">J235TASD1</strain>
    </source>
</reference>
<keyword evidence="2" id="KW-0472">Membrane</keyword>
<sequence>MGIGIAVGALAIIGLAVFFWRRHKKDKAERDAAAGAAGTVEAGRSDKPNLSQQYQQSPHGGYYAPVSNKDHPNSPGAPVAGAYGAQGYQNYQQQPYGGQYGYQQQQTYQQQPPQELGAVGNTPSELPGNHYNPSLLGDHVPNSTATASPGHTYGSPQSGYANTVGTGTYDSTQSAPHGGYPTPGAAPHH</sequence>
<evidence type="ECO:0000256" key="1">
    <source>
        <dbReference type="SAM" id="MobiDB-lite"/>
    </source>
</evidence>
<evidence type="ECO:0000256" key="2">
    <source>
        <dbReference type="SAM" id="Phobius"/>
    </source>
</evidence>
<keyword evidence="4" id="KW-1185">Reference proteome</keyword>
<keyword evidence="2" id="KW-0812">Transmembrane</keyword>
<feature type="compositionally biased region" description="Low complexity" evidence="1">
    <location>
        <begin position="76"/>
        <end position="114"/>
    </location>
</feature>
<name>A0A136J3L4_9PEZI</name>
<dbReference type="Proteomes" id="UP000070501">
    <property type="component" value="Unassembled WGS sequence"/>
</dbReference>